<organism evidence="2 3">
    <name type="scientific">Candidatus Protofrankia datiscae</name>
    <dbReference type="NCBI Taxonomy" id="2716812"/>
    <lineage>
        <taxon>Bacteria</taxon>
        <taxon>Bacillati</taxon>
        <taxon>Actinomycetota</taxon>
        <taxon>Actinomycetes</taxon>
        <taxon>Frankiales</taxon>
        <taxon>Frankiaceae</taxon>
        <taxon>Protofrankia</taxon>
    </lineage>
</organism>
<dbReference type="InterPro" id="IPR025296">
    <property type="entry name" value="DUF4158"/>
</dbReference>
<name>F8AZS8_9ACTN</name>
<evidence type="ECO:0000313" key="3">
    <source>
        <dbReference type="Proteomes" id="UP000001549"/>
    </source>
</evidence>
<accession>F8AZS8</accession>
<dbReference type="AlphaFoldDB" id="F8AZS8"/>
<reference evidence="2 3" key="1">
    <citation type="submission" date="2011-05" db="EMBL/GenBank/DDBJ databases">
        <title>Complete sequence of chromosome of Frankia symbiont of Datisca glomerata.</title>
        <authorList>
            <consortium name="US DOE Joint Genome Institute"/>
            <person name="Lucas S."/>
            <person name="Han J."/>
            <person name="Lapidus A."/>
            <person name="Cheng J.-F."/>
            <person name="Goodwin L."/>
            <person name="Pitluck S."/>
            <person name="Peters L."/>
            <person name="Mikhailova N."/>
            <person name="Chertkov O."/>
            <person name="Teshima H."/>
            <person name="Han C."/>
            <person name="Tapia R."/>
            <person name="Land M."/>
            <person name="Hauser L."/>
            <person name="Kyrpides N."/>
            <person name="Ivanova N."/>
            <person name="Pagani I."/>
            <person name="Berry A."/>
            <person name="Pawlowski K."/>
            <person name="Persson T."/>
            <person name="Vanden Heuvel B."/>
            <person name="Benson D."/>
            <person name="Woyke T."/>
        </authorList>
    </citation>
    <scope>NUCLEOTIDE SEQUENCE [LARGE SCALE GENOMIC DNA]</scope>
    <source>
        <strain evidence="3">4085684</strain>
    </source>
</reference>
<gene>
    <name evidence="2" type="ordered locus">FsymDg_2296</name>
</gene>
<evidence type="ECO:0000259" key="1">
    <source>
        <dbReference type="Pfam" id="PF13700"/>
    </source>
</evidence>
<dbReference type="eggNOG" id="COG4644">
    <property type="taxonomic scope" value="Bacteria"/>
</dbReference>
<evidence type="ECO:0000313" key="2">
    <source>
        <dbReference type="EMBL" id="AEH09691.1"/>
    </source>
</evidence>
<dbReference type="HOGENOM" id="CLU_009098_5_0_11"/>
<dbReference type="KEGG" id="fsy:FsymDg_2296"/>
<sequence length="215" mass="24410">MAFLTDEQRRNYGTFTAVPDDGQLAGYFLLDRDARRRAMACRGARSQLGYAVQLGTVRFLGTFLDNPEDAPAEVVEYVADQLGHSPSVLAGYGAERTRWDHQNAIKDAYGYRDLKGDAWWKLARWLWDHCWSGNERPIALFDLATLHLVENKVLLPGATVLERIVTSIREHTNRKTWRTLAAQPDAAQRAALTALLPVEDSRRTSKLDRLRRSLE</sequence>
<dbReference type="RefSeq" id="WP_013873622.1">
    <property type="nucleotide sequence ID" value="NC_015656.1"/>
</dbReference>
<dbReference type="Pfam" id="PF13700">
    <property type="entry name" value="DUF4158"/>
    <property type="match status" value="1"/>
</dbReference>
<proteinExistence type="predicted"/>
<keyword evidence="3" id="KW-1185">Reference proteome</keyword>
<dbReference type="STRING" id="656024.FsymDg_2296"/>
<feature type="domain" description="DUF4158" evidence="1">
    <location>
        <begin position="3"/>
        <end position="167"/>
    </location>
</feature>
<protein>
    <submittedName>
        <fullName evidence="2">Transposase Tn3 family protein</fullName>
    </submittedName>
</protein>
<dbReference type="Proteomes" id="UP000001549">
    <property type="component" value="Chromosome"/>
</dbReference>
<dbReference type="EMBL" id="CP002801">
    <property type="protein sequence ID" value="AEH09691.1"/>
    <property type="molecule type" value="Genomic_DNA"/>
</dbReference>